<reference evidence="10 11" key="1">
    <citation type="submission" date="2019-12" db="EMBL/GenBank/DDBJ databases">
        <authorList>
            <person name="Floudas D."/>
            <person name="Bentzer J."/>
            <person name="Ahren D."/>
            <person name="Johansson T."/>
            <person name="Persson P."/>
            <person name="Tunlid A."/>
        </authorList>
    </citation>
    <scope>NUCLEOTIDE SEQUENCE [LARGE SCALE GENOMIC DNA]</scope>
    <source>
        <strain evidence="10 11">CBS 102.39</strain>
    </source>
</reference>
<dbReference type="Gene3D" id="1.25.10.10">
    <property type="entry name" value="Leucine-rich Repeat Variant"/>
    <property type="match status" value="1"/>
</dbReference>
<dbReference type="GO" id="GO:0007076">
    <property type="term" value="P:mitotic chromosome condensation"/>
    <property type="evidence" value="ECO:0007669"/>
    <property type="project" value="InterPro"/>
</dbReference>
<dbReference type="InterPro" id="IPR016024">
    <property type="entry name" value="ARM-type_fold"/>
</dbReference>
<keyword evidence="3" id="KW-0158">Chromosome</keyword>
<evidence type="ECO:0000256" key="8">
    <source>
        <dbReference type="SAM" id="MobiDB-lite"/>
    </source>
</evidence>
<dbReference type="PANTHER" id="PTHR14418">
    <property type="entry name" value="CONDENSIN COMPLEX SUBUNIT 3-RELATED"/>
    <property type="match status" value="1"/>
</dbReference>
<gene>
    <name evidence="10" type="ORF">D9613_002893</name>
</gene>
<dbReference type="AlphaFoldDB" id="A0A8H4QQ51"/>
<dbReference type="Proteomes" id="UP000521872">
    <property type="component" value="Unassembled WGS sequence"/>
</dbReference>
<evidence type="ECO:0000259" key="9">
    <source>
        <dbReference type="Pfam" id="PF12719"/>
    </source>
</evidence>
<keyword evidence="6" id="KW-0226">DNA condensation</keyword>
<feature type="compositionally biased region" description="Acidic residues" evidence="8">
    <location>
        <begin position="1011"/>
        <end position="1020"/>
    </location>
</feature>
<keyword evidence="7" id="KW-0131">Cell cycle</keyword>
<dbReference type="Pfam" id="PF12719">
    <property type="entry name" value="Cnd3"/>
    <property type="match status" value="1"/>
</dbReference>
<evidence type="ECO:0000313" key="11">
    <source>
        <dbReference type="Proteomes" id="UP000521872"/>
    </source>
</evidence>
<evidence type="ECO:0000256" key="4">
    <source>
        <dbReference type="ARBA" id="ARBA00022618"/>
    </source>
</evidence>
<dbReference type="PANTHER" id="PTHR14418:SF5">
    <property type="entry name" value="CONDENSIN COMPLEX SUBUNIT 3"/>
    <property type="match status" value="1"/>
</dbReference>
<feature type="region of interest" description="Disordered" evidence="8">
    <location>
        <begin position="1098"/>
        <end position="1117"/>
    </location>
</feature>
<comment type="caution">
    <text evidence="10">The sequence shown here is derived from an EMBL/GenBank/DDBJ whole genome shotgun (WGS) entry which is preliminary data.</text>
</comment>
<feature type="compositionally biased region" description="Polar residues" evidence="8">
    <location>
        <begin position="977"/>
        <end position="998"/>
    </location>
</feature>
<name>A0A8H4QQ51_9AGAR</name>
<evidence type="ECO:0000256" key="7">
    <source>
        <dbReference type="ARBA" id="ARBA00023306"/>
    </source>
</evidence>
<sequence length="1117" mass="127351">MSKADAETTPSERAAIAAIFEQAQLSVSNHVKNHTALRKIHRQCAARVEILSLKKNIKKLDGEKEFRNTFQSMFIRILQMKKGVVFADNAIKFVAGYIEFINKGFDEDVETDQNDGDPASRFTTRFVQLLLEGFEAKDKVVRFRIVQSAAETASFLGTIDEDLFSELRGQLIKRLNDKEATIRVQAVSALAKLHVSEDRDDLNGEMSILEMLLDTLAHDPNPEIRRHTLVKIPVNHETINAILDRMTDEDLIVRKLVFANVLKKNWVDKDESGEATIGAAHPKALTISQRRRIVKIGLGDREHTVNSAAAALIDSWLELDEVKSEETDGSIAEAEKKKVLRMLELFDVAEERYAEKSSEKYAEHAVLSLFATRPALFNEIKFEGEYWDNLTLEKAFLARVFVQHCEERKDYDRLEDAMPVVTYISFRIETEYNNLVEDYTEMEREDISDDEYNRRDDNKLSKESILSELLKMAVHLDYADELGRRKFFRVIREMLRAGVLPEDLMTRCLEVLRELAGDERDLIRILVETIGELRENAYGEQEVVAQGPASVNDDEDTSFQEPDTPAARPRTREHMDPSQIAAVDQTDITCLALCIESLKLVNSSFQENSTLDAVTKELIFPSVRRPEPQFMERGLRALGLCCLIDPGLALKSMDFLKRTAAISQSSIKLVALQSLFDILMKHELHIRNNPAINVQTFTEFFVNETLNEQDPRIQAMLCLGVSKLILSGMIIENYALENLVKVYLSPLTSENLELRQCLSFFFPVYSYSSFDNQKTMCEIFITIFLDACEDRKQFKDSDDEALHYVSSTQLGEMFIDWTDPIRLKEAAERAGKKDEAPVDDTAHLAMAEKMVRVLFEKDLKVKIEKEDKKALCQMLNKLHIPDVVDDHRIRALKYLMDNLTRLRPLRDAVSRNAFTKFDNMISKKFEKQLEGFSEEEFRKLEELNDLFDFVDSMISLEEDEIPEAPILRRNPKRRSYSMASGTSESRANSPSLITGTSRSRAKRPRLSTTSNDDEATEEDPPSNPRPAPTRSLPKRQAAVKKPPQVIVISSDSEEETEIPPKPKKNPMTRYREFIKAEQDEAVLSIGPSSVGEVTFDSIMDSDPDSEDEVNDLLAEDN</sequence>
<keyword evidence="11" id="KW-1185">Reference proteome</keyword>
<protein>
    <recommendedName>
        <fullName evidence="9">Nuclear condensin complex subunit 3 C-terminal domain-containing protein</fullName>
    </recommendedName>
</protein>
<evidence type="ECO:0000256" key="2">
    <source>
        <dbReference type="ARBA" id="ARBA00006533"/>
    </source>
</evidence>
<organism evidence="10 11">
    <name type="scientific">Agrocybe pediades</name>
    <dbReference type="NCBI Taxonomy" id="84607"/>
    <lineage>
        <taxon>Eukaryota</taxon>
        <taxon>Fungi</taxon>
        <taxon>Dikarya</taxon>
        <taxon>Basidiomycota</taxon>
        <taxon>Agaricomycotina</taxon>
        <taxon>Agaricomycetes</taxon>
        <taxon>Agaricomycetidae</taxon>
        <taxon>Agaricales</taxon>
        <taxon>Agaricineae</taxon>
        <taxon>Strophariaceae</taxon>
        <taxon>Agrocybe</taxon>
    </lineage>
</organism>
<feature type="region of interest" description="Disordered" evidence="8">
    <location>
        <begin position="965"/>
        <end position="1067"/>
    </location>
</feature>
<evidence type="ECO:0000256" key="5">
    <source>
        <dbReference type="ARBA" id="ARBA00022776"/>
    </source>
</evidence>
<dbReference type="GO" id="GO:0051301">
    <property type="term" value="P:cell division"/>
    <property type="evidence" value="ECO:0007669"/>
    <property type="project" value="UniProtKB-KW"/>
</dbReference>
<dbReference type="InterPro" id="IPR011989">
    <property type="entry name" value="ARM-like"/>
</dbReference>
<proteinExistence type="inferred from homology"/>
<comment type="similarity">
    <text evidence="2">Belongs to the CND3 (condensin subunit 3) family.</text>
</comment>
<keyword evidence="4" id="KW-0132">Cell division</keyword>
<evidence type="ECO:0000256" key="1">
    <source>
        <dbReference type="ARBA" id="ARBA00004286"/>
    </source>
</evidence>
<feature type="domain" description="Nuclear condensin complex subunit 3 C-terminal" evidence="9">
    <location>
        <begin position="590"/>
        <end position="880"/>
    </location>
</feature>
<feature type="region of interest" description="Disordered" evidence="8">
    <location>
        <begin position="548"/>
        <end position="577"/>
    </location>
</feature>
<dbReference type="SUPFAM" id="SSF48371">
    <property type="entry name" value="ARM repeat"/>
    <property type="match status" value="1"/>
</dbReference>
<evidence type="ECO:0000256" key="6">
    <source>
        <dbReference type="ARBA" id="ARBA00023067"/>
    </source>
</evidence>
<feature type="compositionally biased region" description="Acidic residues" evidence="8">
    <location>
        <begin position="1099"/>
        <end position="1117"/>
    </location>
</feature>
<keyword evidence="5" id="KW-0498">Mitosis</keyword>
<evidence type="ECO:0000256" key="3">
    <source>
        <dbReference type="ARBA" id="ARBA00022454"/>
    </source>
</evidence>
<dbReference type="GO" id="GO:0000796">
    <property type="term" value="C:condensin complex"/>
    <property type="evidence" value="ECO:0007669"/>
    <property type="project" value="InterPro"/>
</dbReference>
<comment type="subcellular location">
    <subcellularLocation>
        <location evidence="1">Chromosome</location>
    </subcellularLocation>
</comment>
<accession>A0A8H4QQ51</accession>
<dbReference type="EMBL" id="JAACJL010000044">
    <property type="protein sequence ID" value="KAF4614841.1"/>
    <property type="molecule type" value="Genomic_DNA"/>
</dbReference>
<dbReference type="InterPro" id="IPR027165">
    <property type="entry name" value="CND3"/>
</dbReference>
<dbReference type="InterPro" id="IPR025977">
    <property type="entry name" value="Cnd3_C"/>
</dbReference>
<dbReference type="GO" id="GO:0000793">
    <property type="term" value="C:condensed chromosome"/>
    <property type="evidence" value="ECO:0007669"/>
    <property type="project" value="TreeGrafter"/>
</dbReference>
<evidence type="ECO:0000313" key="10">
    <source>
        <dbReference type="EMBL" id="KAF4614841.1"/>
    </source>
</evidence>